<evidence type="ECO:0000256" key="1">
    <source>
        <dbReference type="ARBA" id="ARBA00022705"/>
    </source>
</evidence>
<keyword evidence="1" id="KW-0235">DNA replication</keyword>
<gene>
    <name evidence="2" type="ORF">WMO14_03960</name>
</gene>
<dbReference type="EMBL" id="JBBMER010000002">
    <property type="protein sequence ID" value="MEQ2379041.1"/>
    <property type="molecule type" value="Genomic_DNA"/>
</dbReference>
<dbReference type="InterPro" id="IPR036869">
    <property type="entry name" value="J_dom_sf"/>
</dbReference>
<protein>
    <recommendedName>
        <fullName evidence="4">Molecular chaperone DnaJ</fullName>
    </recommendedName>
</protein>
<name>A0ABV1BX91_9FIRM</name>
<dbReference type="Gene3D" id="1.10.287.110">
    <property type="entry name" value="DnaJ domain"/>
    <property type="match status" value="1"/>
</dbReference>
<proteinExistence type="predicted"/>
<dbReference type="Proteomes" id="UP001442364">
    <property type="component" value="Unassembled WGS sequence"/>
</dbReference>
<organism evidence="2 3">
    <name type="scientific">[Lactobacillus] rogosae</name>
    <dbReference type="NCBI Taxonomy" id="706562"/>
    <lineage>
        <taxon>Bacteria</taxon>
        <taxon>Bacillati</taxon>
        <taxon>Bacillota</taxon>
        <taxon>Clostridia</taxon>
        <taxon>Lachnospirales</taxon>
        <taxon>Lachnospiraceae</taxon>
        <taxon>Lachnospira</taxon>
    </lineage>
</organism>
<evidence type="ECO:0008006" key="4">
    <source>
        <dbReference type="Google" id="ProtNLM"/>
    </source>
</evidence>
<reference evidence="2 3" key="1">
    <citation type="submission" date="2024-03" db="EMBL/GenBank/DDBJ databases">
        <title>Human intestinal bacterial collection.</title>
        <authorList>
            <person name="Pauvert C."/>
            <person name="Hitch T.C.A."/>
            <person name="Clavel T."/>
        </authorList>
    </citation>
    <scope>NUCLEOTIDE SEQUENCE [LARGE SCALE GENOMIC DNA]</scope>
    <source>
        <strain evidence="2 3">CLA-AA-H255</strain>
    </source>
</reference>
<keyword evidence="3" id="KW-1185">Reference proteome</keyword>
<accession>A0ABV1BX91</accession>
<dbReference type="RefSeq" id="WP_022502588.1">
    <property type="nucleotide sequence ID" value="NZ_DAWCMB010000366.1"/>
</dbReference>
<comment type="caution">
    <text evidence="2">The sequence shown here is derived from an EMBL/GenBank/DDBJ whole genome shotgun (WGS) entry which is preliminary data.</text>
</comment>
<dbReference type="SUPFAM" id="SSF46565">
    <property type="entry name" value="Chaperone J-domain"/>
    <property type="match status" value="2"/>
</dbReference>
<evidence type="ECO:0000313" key="2">
    <source>
        <dbReference type="EMBL" id="MEQ2379041.1"/>
    </source>
</evidence>
<sequence>MDEKKFETLSEQQQKKFLFKENIRLNELSQSLEEDRQLIDIQKGMLRSQQRKNQLMKKQLESQQSLFDQKWTILEKETRQLAIDKERFNREKLMYRDKVYREARRTMADAENVKIFFKGVNDTDSVKKRYKDLLKIYHPDNTHGDNNIVLAINEEYERLLRFYLGT</sequence>
<evidence type="ECO:0000313" key="3">
    <source>
        <dbReference type="Proteomes" id="UP001442364"/>
    </source>
</evidence>